<evidence type="ECO:0000256" key="1">
    <source>
        <dbReference type="ARBA" id="ARBA00023015"/>
    </source>
</evidence>
<dbReference type="PROSITE" id="PS50949">
    <property type="entry name" value="HTH_GNTR"/>
    <property type="match status" value="1"/>
</dbReference>
<dbReference type="EMBL" id="DPVV01000331">
    <property type="protein sequence ID" value="HCL02732.1"/>
    <property type="molecule type" value="Genomic_DNA"/>
</dbReference>
<keyword evidence="1" id="KW-0805">Transcription regulation</keyword>
<reference evidence="6 7" key="1">
    <citation type="journal article" date="2018" name="Nat. Biotechnol.">
        <title>A standardized bacterial taxonomy based on genome phylogeny substantially revises the tree of life.</title>
        <authorList>
            <person name="Parks D.H."/>
            <person name="Chuvochina M."/>
            <person name="Waite D.W."/>
            <person name="Rinke C."/>
            <person name="Skarshewski A."/>
            <person name="Chaumeil P.A."/>
            <person name="Hugenholtz P."/>
        </authorList>
    </citation>
    <scope>NUCLEOTIDE SEQUENCE [LARGE SCALE GENOMIC DNA]</scope>
    <source>
        <strain evidence="6">UBA11728</strain>
    </source>
</reference>
<dbReference type="PANTHER" id="PTHR44846">
    <property type="entry name" value="MANNOSYL-D-GLYCERATE TRANSPORT/METABOLISM SYSTEM REPRESSOR MNGR-RELATED"/>
    <property type="match status" value="1"/>
</dbReference>
<dbReference type="Proteomes" id="UP000262969">
    <property type="component" value="Unassembled WGS sequence"/>
</dbReference>
<dbReference type="GO" id="GO:0045892">
    <property type="term" value="P:negative regulation of DNA-templated transcription"/>
    <property type="evidence" value="ECO:0007669"/>
    <property type="project" value="TreeGrafter"/>
</dbReference>
<dbReference type="GO" id="GO:0006813">
    <property type="term" value="P:potassium ion transport"/>
    <property type="evidence" value="ECO:0007669"/>
    <property type="project" value="InterPro"/>
</dbReference>
<evidence type="ECO:0000259" key="4">
    <source>
        <dbReference type="PROSITE" id="PS50949"/>
    </source>
</evidence>
<protein>
    <submittedName>
        <fullName evidence="6">GntR family transcriptional regulator</fullName>
    </submittedName>
</protein>
<accession>A0A3D2X6I0</accession>
<proteinExistence type="predicted"/>
<dbReference type="InterPro" id="IPR000524">
    <property type="entry name" value="Tscrpt_reg_HTH_GntR"/>
</dbReference>
<comment type="caution">
    <text evidence="6">The sequence shown here is derived from an EMBL/GenBank/DDBJ whole genome shotgun (WGS) entry which is preliminary data.</text>
</comment>
<dbReference type="Pfam" id="PF00392">
    <property type="entry name" value="GntR"/>
    <property type="match status" value="1"/>
</dbReference>
<evidence type="ECO:0000313" key="7">
    <source>
        <dbReference type="Proteomes" id="UP000262969"/>
    </source>
</evidence>
<dbReference type="GO" id="GO:0008324">
    <property type="term" value="F:monoatomic cation transmembrane transporter activity"/>
    <property type="evidence" value="ECO:0007669"/>
    <property type="project" value="InterPro"/>
</dbReference>
<dbReference type="Gene3D" id="3.30.70.1450">
    <property type="entry name" value="Regulator of K+ conductance, C-terminal domain"/>
    <property type="match status" value="1"/>
</dbReference>
<dbReference type="Pfam" id="PF02080">
    <property type="entry name" value="TrkA_C"/>
    <property type="match status" value="1"/>
</dbReference>
<feature type="domain" description="RCK C-terminal" evidence="5">
    <location>
        <begin position="125"/>
        <end position="210"/>
    </location>
</feature>
<evidence type="ECO:0000256" key="2">
    <source>
        <dbReference type="ARBA" id="ARBA00023125"/>
    </source>
</evidence>
<dbReference type="SMART" id="SM00345">
    <property type="entry name" value="HTH_GNTR"/>
    <property type="match status" value="1"/>
</dbReference>
<feature type="domain" description="HTH gntR-type" evidence="4">
    <location>
        <begin position="11"/>
        <end position="79"/>
    </location>
</feature>
<keyword evidence="2" id="KW-0238">DNA-binding</keyword>
<sequence length="214" mass="24494">MEEQRKNKTAIPRYQQIAVEIASRIASEEYKVGDKIYARSSIAGQYGVSPETARRAICVLCDLEIVTSEKGSGVTIKSTENAIKFIKQYSKRQTIDTIKDNIQQSIIRQRTEMEIMNQHLTELISASEHFRSLNPFMPFEILITKDCVYLGKTVAELQFWQHTGATVIAIRRGDETMISPGPYTHIKEHDILYFITQDDAPDRVKIFLYPTTTE</sequence>
<dbReference type="SUPFAM" id="SSF116726">
    <property type="entry name" value="TrkA C-terminal domain-like"/>
    <property type="match status" value="1"/>
</dbReference>
<name>A0A3D2X6I0_9FIRM</name>
<dbReference type="Gene3D" id="1.10.10.10">
    <property type="entry name" value="Winged helix-like DNA-binding domain superfamily/Winged helix DNA-binding domain"/>
    <property type="match status" value="1"/>
</dbReference>
<dbReference type="InterPro" id="IPR006037">
    <property type="entry name" value="RCK_C"/>
</dbReference>
<gene>
    <name evidence="6" type="ORF">DHW61_10040</name>
</gene>
<dbReference type="GO" id="GO:0003700">
    <property type="term" value="F:DNA-binding transcription factor activity"/>
    <property type="evidence" value="ECO:0007669"/>
    <property type="project" value="InterPro"/>
</dbReference>
<dbReference type="InterPro" id="IPR036390">
    <property type="entry name" value="WH_DNA-bd_sf"/>
</dbReference>
<organism evidence="6 7">
    <name type="scientific">Lachnoclostridium phytofermentans</name>
    <dbReference type="NCBI Taxonomy" id="66219"/>
    <lineage>
        <taxon>Bacteria</taxon>
        <taxon>Bacillati</taxon>
        <taxon>Bacillota</taxon>
        <taxon>Clostridia</taxon>
        <taxon>Lachnospirales</taxon>
        <taxon>Lachnospiraceae</taxon>
    </lineage>
</organism>
<dbReference type="InterPro" id="IPR036721">
    <property type="entry name" value="RCK_C_sf"/>
</dbReference>
<dbReference type="AlphaFoldDB" id="A0A3D2X6I0"/>
<evidence type="ECO:0000256" key="3">
    <source>
        <dbReference type="ARBA" id="ARBA00023163"/>
    </source>
</evidence>
<keyword evidence="3" id="KW-0804">Transcription</keyword>
<evidence type="ECO:0000313" key="6">
    <source>
        <dbReference type="EMBL" id="HCL02732.1"/>
    </source>
</evidence>
<dbReference type="PANTHER" id="PTHR44846:SF1">
    <property type="entry name" value="MANNOSYL-D-GLYCERATE TRANSPORT_METABOLISM SYSTEM REPRESSOR MNGR-RELATED"/>
    <property type="match status" value="1"/>
</dbReference>
<evidence type="ECO:0000259" key="5">
    <source>
        <dbReference type="PROSITE" id="PS51202"/>
    </source>
</evidence>
<dbReference type="InterPro" id="IPR036388">
    <property type="entry name" value="WH-like_DNA-bd_sf"/>
</dbReference>
<dbReference type="InterPro" id="IPR050679">
    <property type="entry name" value="Bact_HTH_transcr_reg"/>
</dbReference>
<dbReference type="GO" id="GO:0003677">
    <property type="term" value="F:DNA binding"/>
    <property type="evidence" value="ECO:0007669"/>
    <property type="project" value="UniProtKB-KW"/>
</dbReference>
<dbReference type="PROSITE" id="PS51202">
    <property type="entry name" value="RCK_C"/>
    <property type="match status" value="1"/>
</dbReference>
<dbReference type="CDD" id="cd07377">
    <property type="entry name" value="WHTH_GntR"/>
    <property type="match status" value="1"/>
</dbReference>
<dbReference type="SUPFAM" id="SSF46785">
    <property type="entry name" value="Winged helix' DNA-binding domain"/>
    <property type="match status" value="1"/>
</dbReference>